<keyword evidence="2" id="KW-1015">Disulfide bond</keyword>
<evidence type="ECO:0000259" key="4">
    <source>
        <dbReference type="PROSITE" id="PS50927"/>
    </source>
</evidence>
<dbReference type="PANTHER" id="PTHR32444">
    <property type="entry name" value="BULB-TYPE LECTIN DOMAIN-CONTAINING PROTEIN"/>
    <property type="match status" value="1"/>
</dbReference>
<accession>A0ABM3KD55</accession>
<keyword evidence="3" id="KW-0325">Glycoprotein</keyword>
<feature type="domain" description="Apple" evidence="5">
    <location>
        <begin position="148"/>
        <end position="230"/>
    </location>
</feature>
<dbReference type="SMART" id="SM00108">
    <property type="entry name" value="B_lectin"/>
    <property type="match status" value="1"/>
</dbReference>
<name>A0ABM3KD55_CUCME</name>
<protein>
    <submittedName>
        <fullName evidence="7">S-locus-specific glycoprotein S6-like</fullName>
    </submittedName>
</protein>
<reference evidence="7" key="1">
    <citation type="submission" date="2025-08" db="UniProtKB">
        <authorList>
            <consortium name="RefSeq"/>
        </authorList>
    </citation>
    <scope>IDENTIFICATION</scope>
    <source>
        <tissue evidence="7">Stem</tissue>
    </source>
</reference>
<dbReference type="SMART" id="SM00473">
    <property type="entry name" value="PAN_AP"/>
    <property type="match status" value="1"/>
</dbReference>
<evidence type="ECO:0000313" key="7">
    <source>
        <dbReference type="RefSeq" id="XP_050935719.1"/>
    </source>
</evidence>
<dbReference type="SUPFAM" id="SSF51110">
    <property type="entry name" value="alpha-D-mannose-specific plant lectins"/>
    <property type="match status" value="1"/>
</dbReference>
<dbReference type="PANTHER" id="PTHR32444:SF118">
    <property type="entry name" value="OS09G0551150 PROTEIN"/>
    <property type="match status" value="1"/>
</dbReference>
<dbReference type="GeneID" id="127144187"/>
<dbReference type="Pfam" id="PF08276">
    <property type="entry name" value="PAN_2"/>
    <property type="match status" value="1"/>
</dbReference>
<evidence type="ECO:0000256" key="3">
    <source>
        <dbReference type="ARBA" id="ARBA00023180"/>
    </source>
</evidence>
<dbReference type="Gene3D" id="2.90.10.10">
    <property type="entry name" value="Bulb-type lectin domain"/>
    <property type="match status" value="1"/>
</dbReference>
<dbReference type="Proteomes" id="UP001652600">
    <property type="component" value="Chromosome 12"/>
</dbReference>
<dbReference type="Pfam" id="PF01453">
    <property type="entry name" value="B_lectin"/>
    <property type="match status" value="1"/>
</dbReference>
<gene>
    <name evidence="7" type="primary">LOC127144187</name>
</gene>
<evidence type="ECO:0000256" key="2">
    <source>
        <dbReference type="ARBA" id="ARBA00023157"/>
    </source>
</evidence>
<dbReference type="CDD" id="cd01098">
    <property type="entry name" value="PAN_AP_plant"/>
    <property type="match status" value="1"/>
</dbReference>
<dbReference type="PROSITE" id="PS50927">
    <property type="entry name" value="BULB_LECTIN"/>
    <property type="match status" value="1"/>
</dbReference>
<sequence length="235" mass="25620">MTFRATEDQETDNPLVNSTGRLTVIKEGSIVLLNGTGGALWSTSPSDFVKESVAQLLDTCNLVLLDSGSGNYVWQSFDYPSDTLLGMKLGWDSKTGLNRTCKSWRNQNDPSSGYFTFIIQLDGLPQVIIRGGSVIKNRAGQWSNSQICGNGEGFEAFGSVKLPDSSGQLVNVNKSIEECEVACLENCSCLAYGTMELSTGGYGCVTWFQELIDVRNVLAENGQILYVRVGQVREK</sequence>
<evidence type="ECO:0000259" key="5">
    <source>
        <dbReference type="PROSITE" id="PS50948"/>
    </source>
</evidence>
<dbReference type="InterPro" id="IPR036426">
    <property type="entry name" value="Bulb-type_lectin_dom_sf"/>
</dbReference>
<dbReference type="PROSITE" id="PS50948">
    <property type="entry name" value="PAN"/>
    <property type="match status" value="1"/>
</dbReference>
<keyword evidence="1" id="KW-0732">Signal</keyword>
<proteinExistence type="predicted"/>
<organism evidence="6 7">
    <name type="scientific">Cucumis melo</name>
    <name type="common">Muskmelon</name>
    <dbReference type="NCBI Taxonomy" id="3656"/>
    <lineage>
        <taxon>Eukaryota</taxon>
        <taxon>Viridiplantae</taxon>
        <taxon>Streptophyta</taxon>
        <taxon>Embryophyta</taxon>
        <taxon>Tracheophyta</taxon>
        <taxon>Spermatophyta</taxon>
        <taxon>Magnoliopsida</taxon>
        <taxon>eudicotyledons</taxon>
        <taxon>Gunneridae</taxon>
        <taxon>Pentapetalae</taxon>
        <taxon>rosids</taxon>
        <taxon>fabids</taxon>
        <taxon>Cucurbitales</taxon>
        <taxon>Cucurbitaceae</taxon>
        <taxon>Benincaseae</taxon>
        <taxon>Cucumis</taxon>
    </lineage>
</organism>
<evidence type="ECO:0000256" key="1">
    <source>
        <dbReference type="ARBA" id="ARBA00022729"/>
    </source>
</evidence>
<keyword evidence="6" id="KW-1185">Reference proteome</keyword>
<dbReference type="InterPro" id="IPR001480">
    <property type="entry name" value="Bulb-type_lectin_dom"/>
</dbReference>
<dbReference type="RefSeq" id="XP_050935719.1">
    <property type="nucleotide sequence ID" value="XM_051079762.1"/>
</dbReference>
<dbReference type="InterPro" id="IPR003609">
    <property type="entry name" value="Pan_app"/>
</dbReference>
<evidence type="ECO:0000313" key="6">
    <source>
        <dbReference type="Proteomes" id="UP001652600"/>
    </source>
</evidence>
<feature type="domain" description="Bulb-type lectin" evidence="4">
    <location>
        <begin position="1"/>
        <end position="77"/>
    </location>
</feature>